<gene>
    <name evidence="2" type="ORF">GCM10009839_43250</name>
</gene>
<name>A0ABN2UIU4_9ACTN</name>
<feature type="compositionally biased region" description="Polar residues" evidence="1">
    <location>
        <begin position="11"/>
        <end position="23"/>
    </location>
</feature>
<evidence type="ECO:0000313" key="2">
    <source>
        <dbReference type="EMBL" id="GAA2037372.1"/>
    </source>
</evidence>
<reference evidence="2 3" key="1">
    <citation type="journal article" date="2019" name="Int. J. Syst. Evol. Microbiol.">
        <title>The Global Catalogue of Microorganisms (GCM) 10K type strain sequencing project: providing services to taxonomists for standard genome sequencing and annotation.</title>
        <authorList>
            <consortium name="The Broad Institute Genomics Platform"/>
            <consortium name="The Broad Institute Genome Sequencing Center for Infectious Disease"/>
            <person name="Wu L."/>
            <person name="Ma J."/>
        </authorList>
    </citation>
    <scope>NUCLEOTIDE SEQUENCE [LARGE SCALE GENOMIC DNA]</scope>
    <source>
        <strain evidence="2 3">JCM 16014</strain>
    </source>
</reference>
<dbReference type="Proteomes" id="UP001500751">
    <property type="component" value="Unassembled WGS sequence"/>
</dbReference>
<evidence type="ECO:0000256" key="1">
    <source>
        <dbReference type="SAM" id="MobiDB-lite"/>
    </source>
</evidence>
<keyword evidence="3" id="KW-1185">Reference proteome</keyword>
<comment type="caution">
    <text evidence="2">The sequence shown here is derived from an EMBL/GenBank/DDBJ whole genome shotgun (WGS) entry which is preliminary data.</text>
</comment>
<proteinExistence type="predicted"/>
<accession>A0ABN2UIU4</accession>
<feature type="region of interest" description="Disordered" evidence="1">
    <location>
        <begin position="1"/>
        <end position="49"/>
    </location>
</feature>
<dbReference type="EMBL" id="BAAAQN010000025">
    <property type="protein sequence ID" value="GAA2037372.1"/>
    <property type="molecule type" value="Genomic_DNA"/>
</dbReference>
<evidence type="ECO:0000313" key="3">
    <source>
        <dbReference type="Proteomes" id="UP001500751"/>
    </source>
</evidence>
<protein>
    <submittedName>
        <fullName evidence="2">Uncharacterized protein</fullName>
    </submittedName>
</protein>
<sequence length="62" mass="6083">MGRCRWAGKANSGSNFAAQSSNGPGAAGHGRLAVTSPACANPGQSWQTTGNLASLEPVAALA</sequence>
<organism evidence="2 3">
    <name type="scientific">Catenulispora yoronensis</name>
    <dbReference type="NCBI Taxonomy" id="450799"/>
    <lineage>
        <taxon>Bacteria</taxon>
        <taxon>Bacillati</taxon>
        <taxon>Actinomycetota</taxon>
        <taxon>Actinomycetes</taxon>
        <taxon>Catenulisporales</taxon>
        <taxon>Catenulisporaceae</taxon>
        <taxon>Catenulispora</taxon>
    </lineage>
</organism>